<dbReference type="Proteomes" id="UP000252519">
    <property type="component" value="Unassembled WGS sequence"/>
</dbReference>
<gene>
    <name evidence="5" type="ORF">ANCCAN_17487</name>
</gene>
<evidence type="ECO:0000256" key="3">
    <source>
        <dbReference type="ARBA" id="ARBA00022801"/>
    </source>
</evidence>
<comment type="caution">
    <text evidence="5">The sequence shown here is derived from an EMBL/GenBank/DDBJ whole genome shotgun (WGS) entry which is preliminary data.</text>
</comment>
<keyword evidence="3" id="KW-0378">Hydrolase</keyword>
<sequence length="1231" mass="137717">MTTCGCFLYDSAVSRLLEELWLGDEVIYAFLSLITSRSGAIAIDPLLIQTSASFTIPQYPIRDQICYVPLHMRRATHWGLGVFDTSTGNICVYDSYAHFYNYSPQLLQRDEPSIARMWRQITDAPLLRIDVAGRNSVHRQVDGFNCGMFACIYAERLLLGLPTNSEEPLPDFLFSARRHIHHCLISSFTVSERPSEHEAPLPRIFNYLSSPRYPLHLQFIDVLGGHSHQNPVSEMEIHSPFSTIPPLTSLADVPPPVPISSEPAVLPRGGVEHVSLPREQPLDEPSQLFQPLSNSPPLCLENSGVNDLPGIEVHSEEATLEEIVFFTQFSFQFSSDIAIVQALHTLSAPHSHSLSPNVHNSTPRSCSKLVVFYKNRLSRICAAIFRKCPKRSNAIVFDFSLTTLDGATRAYLQEIGACYGFRGSQLHIAKICRKRGDVYTNDLIVTSLCVLQYVTANDEAGLSLSPILIDRHQNSISTMLKSLPYSCFLKNVAHGAVLHMSEQLKAYDDVLFVNALVGYANHNSPSKTVNVSARRLVAVYSNECGDICGVFVQRYRKRCRGIVFDFSTRRLRSNTKAYLTSLSADCGFKNCYFNLSQCISDNHLNGIDKPVAVSLCILSTMNAENCDTVRLDSALLQQHRQAICQFLIGSCKDNTTGYTDIDDSSAPISSTATSTKIASTQRYVASNSSLTAVPVHLGSMSCICCHCNAVSFRGEAKSICCNGGINMVPENVCAGTKDSALNWFWERARADEKLFYMLRAVNNLVAFAGITMHLRAFDNVSGQIPLVVQGSVDVGICHMNPDTETASFAQLYICDDFKLRHSVKETTRQWKSKVEFTVIEKIISTLREINVIAQSYMSMYEVYLSALEEQSYSMDDIPPKILMNLKHRRDIPDDDSTHIHEGRLNVPKIDNQVAAIYVCRNGILPSHEELDRGVRVFCRGGRAIAAHHSNNIDALSYPLYFPRGEQSYVRDCLPKRSVKQIANKGRDEFFSDDDAERDDLDVSSKTLSRAEFYRFMLARRGCISQHRFLDTLCRIAASLLHIIPLSEKLSACERRMLYGCSSALLLPSHYLNGLCLLLQRMSILLQQIREVFKYNSNPNWFVSLLPLRIERSRFHRNYIEGFFVQCSFANVSLDNIFVYGDPTFATTSPIATQAAQLATQLLTAFCVFLGFHGLASTSLLAIAQPPVSHCTTACYHGLQYFLLPLRWHTFRMRPGGPKNPGSSVFSSCIFS</sequence>
<dbReference type="SUPFAM" id="SSF54001">
    <property type="entry name" value="Cysteine proteinases"/>
    <property type="match status" value="1"/>
</dbReference>
<dbReference type="GO" id="GO:0008234">
    <property type="term" value="F:cysteine-type peptidase activity"/>
    <property type="evidence" value="ECO:0007669"/>
    <property type="project" value="InterPro"/>
</dbReference>
<dbReference type="EMBL" id="JOJR01000538">
    <property type="protein sequence ID" value="RCN36646.1"/>
    <property type="molecule type" value="Genomic_DNA"/>
</dbReference>
<dbReference type="InterPro" id="IPR003653">
    <property type="entry name" value="Peptidase_C48_C"/>
</dbReference>
<keyword evidence="2" id="KW-0645">Protease</keyword>
<evidence type="ECO:0000256" key="2">
    <source>
        <dbReference type="ARBA" id="ARBA00022670"/>
    </source>
</evidence>
<evidence type="ECO:0000313" key="5">
    <source>
        <dbReference type="EMBL" id="RCN36646.1"/>
    </source>
</evidence>
<protein>
    <recommendedName>
        <fullName evidence="4">Ubiquitin-like protease family profile domain-containing protein</fullName>
    </recommendedName>
</protein>
<dbReference type="AlphaFoldDB" id="A0A368FWR7"/>
<dbReference type="OrthoDB" id="5877444at2759"/>
<evidence type="ECO:0000256" key="1">
    <source>
        <dbReference type="ARBA" id="ARBA00005234"/>
    </source>
</evidence>
<name>A0A368FWR7_ANCCA</name>
<dbReference type="STRING" id="29170.A0A368FWR7"/>
<keyword evidence="6" id="KW-1185">Reference proteome</keyword>
<reference evidence="5 6" key="1">
    <citation type="submission" date="2014-10" db="EMBL/GenBank/DDBJ databases">
        <title>Draft genome of the hookworm Ancylostoma caninum.</title>
        <authorList>
            <person name="Mitreva M."/>
        </authorList>
    </citation>
    <scope>NUCLEOTIDE SEQUENCE [LARGE SCALE GENOMIC DNA]</scope>
    <source>
        <strain evidence="5 6">Baltimore</strain>
    </source>
</reference>
<accession>A0A368FWR7</accession>
<dbReference type="GO" id="GO:0006508">
    <property type="term" value="P:proteolysis"/>
    <property type="evidence" value="ECO:0007669"/>
    <property type="project" value="UniProtKB-KW"/>
</dbReference>
<proteinExistence type="inferred from homology"/>
<organism evidence="5 6">
    <name type="scientific">Ancylostoma caninum</name>
    <name type="common">Dog hookworm</name>
    <dbReference type="NCBI Taxonomy" id="29170"/>
    <lineage>
        <taxon>Eukaryota</taxon>
        <taxon>Metazoa</taxon>
        <taxon>Ecdysozoa</taxon>
        <taxon>Nematoda</taxon>
        <taxon>Chromadorea</taxon>
        <taxon>Rhabditida</taxon>
        <taxon>Rhabditina</taxon>
        <taxon>Rhabditomorpha</taxon>
        <taxon>Strongyloidea</taxon>
        <taxon>Ancylostomatidae</taxon>
        <taxon>Ancylostomatinae</taxon>
        <taxon>Ancylostoma</taxon>
    </lineage>
</organism>
<dbReference type="Gene3D" id="3.40.395.10">
    <property type="entry name" value="Adenoviral Proteinase, Chain A"/>
    <property type="match status" value="1"/>
</dbReference>
<evidence type="ECO:0000259" key="4">
    <source>
        <dbReference type="PROSITE" id="PS50600"/>
    </source>
</evidence>
<dbReference type="Pfam" id="PF02902">
    <property type="entry name" value="Peptidase_C48"/>
    <property type="match status" value="1"/>
</dbReference>
<dbReference type="InterPro" id="IPR038765">
    <property type="entry name" value="Papain-like_cys_pep_sf"/>
</dbReference>
<evidence type="ECO:0000313" key="6">
    <source>
        <dbReference type="Proteomes" id="UP000252519"/>
    </source>
</evidence>
<feature type="domain" description="Ubiquitin-like protease family profile" evidence="4">
    <location>
        <begin position="1"/>
        <end position="157"/>
    </location>
</feature>
<dbReference type="PROSITE" id="PS50600">
    <property type="entry name" value="ULP_PROTEASE"/>
    <property type="match status" value="1"/>
</dbReference>
<comment type="similarity">
    <text evidence="1">Belongs to the peptidase C48 family.</text>
</comment>